<dbReference type="Pfam" id="PF06580">
    <property type="entry name" value="His_kinase"/>
    <property type="match status" value="1"/>
</dbReference>
<dbReference type="InterPro" id="IPR050640">
    <property type="entry name" value="Bact_2-comp_sensor_kinase"/>
</dbReference>
<keyword evidence="1" id="KW-0472">Membrane</keyword>
<feature type="transmembrane region" description="Helical" evidence="1">
    <location>
        <begin position="250"/>
        <end position="274"/>
    </location>
</feature>
<reference evidence="3 4" key="1">
    <citation type="submission" date="2022-06" db="EMBL/GenBank/DDBJ databases">
        <title>Runella sp. S5 genome sequencing.</title>
        <authorList>
            <person name="Park S."/>
        </authorList>
    </citation>
    <scope>NUCLEOTIDE SEQUENCE [LARGE SCALE GENOMIC DNA]</scope>
    <source>
        <strain evidence="3 4">S5</strain>
    </source>
</reference>
<keyword evidence="3" id="KW-0808">Transferase</keyword>
<feature type="transmembrane region" description="Helical" evidence="1">
    <location>
        <begin position="184"/>
        <end position="203"/>
    </location>
</feature>
<dbReference type="EMBL" id="JAMZEL010000002">
    <property type="protein sequence ID" value="MCP1382064.1"/>
    <property type="molecule type" value="Genomic_DNA"/>
</dbReference>
<feature type="domain" description="Signal transduction histidine kinase internal region" evidence="2">
    <location>
        <begin position="336"/>
        <end position="411"/>
    </location>
</feature>
<evidence type="ECO:0000259" key="2">
    <source>
        <dbReference type="Pfam" id="PF06580"/>
    </source>
</evidence>
<keyword evidence="1" id="KW-0812">Transmembrane</keyword>
<gene>
    <name evidence="3" type="ORF">NCI00_06485</name>
</gene>
<keyword evidence="3" id="KW-0418">Kinase</keyword>
<evidence type="ECO:0000256" key="1">
    <source>
        <dbReference type="SAM" id="Phobius"/>
    </source>
</evidence>
<organism evidence="3 4">
    <name type="scientific">Runella salmonicolor</name>
    <dbReference type="NCBI Taxonomy" id="2950278"/>
    <lineage>
        <taxon>Bacteria</taxon>
        <taxon>Pseudomonadati</taxon>
        <taxon>Bacteroidota</taxon>
        <taxon>Cytophagia</taxon>
        <taxon>Cytophagales</taxon>
        <taxon>Spirosomataceae</taxon>
        <taxon>Runella</taxon>
    </lineage>
</organism>
<dbReference type="InterPro" id="IPR010559">
    <property type="entry name" value="Sig_transdc_His_kin_internal"/>
</dbReference>
<proteinExistence type="predicted"/>
<keyword evidence="1" id="KW-1133">Transmembrane helix</keyword>
<protein>
    <submittedName>
        <fullName evidence="3">Histidine kinase</fullName>
    </submittedName>
</protein>
<feature type="transmembrane region" description="Helical" evidence="1">
    <location>
        <begin position="42"/>
        <end position="64"/>
    </location>
</feature>
<feature type="transmembrane region" description="Helical" evidence="1">
    <location>
        <begin position="280"/>
        <end position="306"/>
    </location>
</feature>
<dbReference type="GO" id="GO:0016301">
    <property type="term" value="F:kinase activity"/>
    <property type="evidence" value="ECO:0007669"/>
    <property type="project" value="UniProtKB-KW"/>
</dbReference>
<feature type="transmembrane region" description="Helical" evidence="1">
    <location>
        <begin position="76"/>
        <end position="100"/>
    </location>
</feature>
<dbReference type="PANTHER" id="PTHR34220:SF7">
    <property type="entry name" value="SENSOR HISTIDINE KINASE YPDA"/>
    <property type="match status" value="1"/>
</dbReference>
<keyword evidence="4" id="KW-1185">Reference proteome</keyword>
<dbReference type="Proteomes" id="UP001204772">
    <property type="component" value="Unassembled WGS sequence"/>
</dbReference>
<name>A0ABT1FJW3_9BACT</name>
<feature type="transmembrane region" description="Helical" evidence="1">
    <location>
        <begin position="215"/>
        <end position="238"/>
    </location>
</feature>
<feature type="transmembrane region" description="Helical" evidence="1">
    <location>
        <begin position="120"/>
        <end position="139"/>
    </location>
</feature>
<feature type="transmembrane region" description="Helical" evidence="1">
    <location>
        <begin position="12"/>
        <end position="30"/>
    </location>
</feature>
<dbReference type="RefSeq" id="WP_253526164.1">
    <property type="nucleotide sequence ID" value="NZ_JAMZEL010000002.1"/>
</dbReference>
<evidence type="ECO:0000313" key="3">
    <source>
        <dbReference type="EMBL" id="MCP1382064.1"/>
    </source>
</evidence>
<comment type="caution">
    <text evidence="3">The sequence shown here is derived from an EMBL/GenBank/DDBJ whole genome shotgun (WGS) entry which is preliminary data.</text>
</comment>
<accession>A0ABT1FJW3</accession>
<dbReference type="PANTHER" id="PTHR34220">
    <property type="entry name" value="SENSOR HISTIDINE KINASE YPDA"/>
    <property type="match status" value="1"/>
</dbReference>
<sequence>MFRPRFFSPAEWRYHLLMMPLLFTIGNYFFIGMDYFRSLDTFIAGTVVICGLYWFSIVLLTIAIRKVLAIVPEQFILRRILIMMGVVGALTGLLAIFDVWVYSVVPRLSIPFSWAKVKPIWILGAVFDVFICAALNLFYAESCRRKKAEATRPNSPPLNSSSKIDDRLVLTYQGWWSGVSPLEWGFHGLVLLMLVPLTNYLIIGPNYLSDPLLLSLGSALVVMLYIPCAVLLTLSVRLAIRTFPLLRQTLFRVLLMLFLTVTVSSTAVVCSLWVISEIDIFGVTFSIMTAKAFILLGLCFDFLLCLTHGYFYALSMWQQEQVEKETLKNEALQRRYDTLKGQVNPHFLFNSLTSLSSLIQEDVKQAEKFVDELAKVYRYLLQTHQNPLTTLEKEINFINSYVFLLKIRYGNGISVTIDVDNNEKSGYLPPLTLQMLLENAMKNNTISAKKPLNILIQSTEEGQLMIQHTIQKRMVSIADPQAELTNLMGKYTFLTVEPVSIFDNGTTFTVLLPLLPNLTVSEDK</sequence>
<evidence type="ECO:0000313" key="4">
    <source>
        <dbReference type="Proteomes" id="UP001204772"/>
    </source>
</evidence>